<gene>
    <name evidence="4" type="ORF">A6A05_12020</name>
</gene>
<dbReference type="Pfam" id="PF01609">
    <property type="entry name" value="DDE_Tnp_1"/>
    <property type="match status" value="1"/>
</dbReference>
<feature type="region of interest" description="Disordered" evidence="1">
    <location>
        <begin position="316"/>
        <end position="339"/>
    </location>
</feature>
<reference evidence="4 5" key="1">
    <citation type="submission" date="2016-04" db="EMBL/GenBank/DDBJ databases">
        <title>Draft genome sequence of freshwater magnetotactic bacteria Magnetospirillum marisnigri SP-1 and Magnetospirillum moscoviense BB-1.</title>
        <authorList>
            <person name="Koziaeva V."/>
            <person name="Dziuba M.V."/>
            <person name="Ivanov T.M."/>
            <person name="Kuznetsov B."/>
            <person name="Grouzdev D.S."/>
        </authorList>
    </citation>
    <scope>NUCLEOTIDE SEQUENCE [LARGE SCALE GENOMIC DNA]</scope>
    <source>
        <strain evidence="4 5">BB-1</strain>
    </source>
</reference>
<evidence type="ECO:0000256" key="1">
    <source>
        <dbReference type="SAM" id="MobiDB-lite"/>
    </source>
</evidence>
<dbReference type="GO" id="GO:0004803">
    <property type="term" value="F:transposase activity"/>
    <property type="evidence" value="ECO:0007669"/>
    <property type="project" value="InterPro"/>
</dbReference>
<feature type="region of interest" description="Disordered" evidence="1">
    <location>
        <begin position="163"/>
        <end position="186"/>
    </location>
</feature>
<dbReference type="GO" id="GO:0003677">
    <property type="term" value="F:DNA binding"/>
    <property type="evidence" value="ECO:0007669"/>
    <property type="project" value="InterPro"/>
</dbReference>
<feature type="compositionally biased region" description="Basic and acidic residues" evidence="1">
    <location>
        <begin position="215"/>
        <end position="227"/>
    </location>
</feature>
<sequence length="416" mass="45542">MVDLDSQIPGDHRARVVWAFVDALDLTDLYASIRAQEFGPGRPPADPRILLAVWLYATLEGVGSARQVAKACVSDAAYRWLCGGVSMNYHGLSDFRVGHGDILDRLLTETVTGLVAEGLVNLDEVAIDGTKVKASAGRGKFRRAATLERIEASARDRVAALKAEVDSDPEASSRRRQAAQRRAAEDVARRAEAARRVVEKLRAEKTERAKRHKKAEAEKAEERASLTDPEARAMRFADGTTRLGYNVQLAAATETGVIVAVDVTDRRNDAGLAGPMVDQIERRFAAAPKRALVDTTYATHDDMVSLAERGTAIYSPVPADKPDAKPATVQRRASQRRSEPDAVKAWRQRMAQPEAEDIYGRRKRIETINGILKGRGFGILLVRSIAKVKCIALLQAIAHNLWRAHGLRAATAYPTV</sequence>
<accession>A0A178MP63</accession>
<proteinExistence type="predicted"/>
<name>A0A178MP63_9PROT</name>
<feature type="region of interest" description="Disordered" evidence="1">
    <location>
        <begin position="203"/>
        <end position="227"/>
    </location>
</feature>
<dbReference type="InterPro" id="IPR008490">
    <property type="entry name" value="Transposase_InsH_N"/>
</dbReference>
<evidence type="ECO:0000259" key="3">
    <source>
        <dbReference type="Pfam" id="PF05598"/>
    </source>
</evidence>
<dbReference type="Proteomes" id="UP000078543">
    <property type="component" value="Unassembled WGS sequence"/>
</dbReference>
<dbReference type="AlphaFoldDB" id="A0A178MP63"/>
<dbReference type="PANTHER" id="PTHR33408:SF2">
    <property type="entry name" value="TRANSPOSASE DDE DOMAIN-CONTAINING PROTEIN"/>
    <property type="match status" value="1"/>
</dbReference>
<evidence type="ECO:0008006" key="6">
    <source>
        <dbReference type="Google" id="ProtNLM"/>
    </source>
</evidence>
<dbReference type="InterPro" id="IPR002559">
    <property type="entry name" value="Transposase_11"/>
</dbReference>
<dbReference type="EMBL" id="LWQU01000137">
    <property type="protein sequence ID" value="OAN50602.1"/>
    <property type="molecule type" value="Genomic_DNA"/>
</dbReference>
<feature type="domain" description="Transposase IS4-like" evidence="2">
    <location>
        <begin position="238"/>
        <end position="401"/>
    </location>
</feature>
<keyword evidence="5" id="KW-1185">Reference proteome</keyword>
<dbReference type="InterPro" id="IPR047629">
    <property type="entry name" value="IS1182_transpos"/>
</dbReference>
<dbReference type="Pfam" id="PF05598">
    <property type="entry name" value="DUF772"/>
    <property type="match status" value="1"/>
</dbReference>
<dbReference type="STRING" id="1437059.A6A05_12020"/>
<comment type="caution">
    <text evidence="4">The sequence shown here is derived from an EMBL/GenBank/DDBJ whole genome shotgun (WGS) entry which is preliminary data.</text>
</comment>
<evidence type="ECO:0000259" key="2">
    <source>
        <dbReference type="Pfam" id="PF01609"/>
    </source>
</evidence>
<dbReference type="PANTHER" id="PTHR33408">
    <property type="entry name" value="TRANSPOSASE"/>
    <property type="match status" value="1"/>
</dbReference>
<dbReference type="NCBIfam" id="NF033551">
    <property type="entry name" value="transpos_IS1182"/>
    <property type="match status" value="1"/>
</dbReference>
<organism evidence="4 5">
    <name type="scientific">Magnetospirillum moscoviense</name>
    <dbReference type="NCBI Taxonomy" id="1437059"/>
    <lineage>
        <taxon>Bacteria</taxon>
        <taxon>Pseudomonadati</taxon>
        <taxon>Pseudomonadota</taxon>
        <taxon>Alphaproteobacteria</taxon>
        <taxon>Rhodospirillales</taxon>
        <taxon>Rhodospirillaceae</taxon>
        <taxon>Magnetospirillum</taxon>
    </lineage>
</organism>
<feature type="domain" description="Transposase InsH N-terminal" evidence="3">
    <location>
        <begin position="3"/>
        <end position="96"/>
    </location>
</feature>
<evidence type="ECO:0000313" key="5">
    <source>
        <dbReference type="Proteomes" id="UP000078543"/>
    </source>
</evidence>
<evidence type="ECO:0000313" key="4">
    <source>
        <dbReference type="EMBL" id="OAN50602.1"/>
    </source>
</evidence>
<protein>
    <recommendedName>
        <fullName evidence="6">Transposase</fullName>
    </recommendedName>
</protein>
<dbReference type="GO" id="GO:0006313">
    <property type="term" value="P:DNA transposition"/>
    <property type="evidence" value="ECO:0007669"/>
    <property type="project" value="InterPro"/>
</dbReference>